<proteinExistence type="predicted"/>
<comment type="caution">
    <text evidence="2">The sequence shown here is derived from an EMBL/GenBank/DDBJ whole genome shotgun (WGS) entry which is preliminary data.</text>
</comment>
<dbReference type="AlphaFoldDB" id="W7REK0"/>
<dbReference type="HOGENOM" id="CLU_3329738_0_0_9"/>
<gene>
    <name evidence="2" type="ORF">P799_25980</name>
</gene>
<dbReference type="EMBL" id="AYKQ01000085">
    <property type="protein sequence ID" value="EWH30302.1"/>
    <property type="molecule type" value="Genomic_DNA"/>
</dbReference>
<reference evidence="2 3" key="1">
    <citation type="journal article" date="2015" name="Stand. Genomic Sci.">
        <title>Genome sequence and description of the mosquitocidal and heavy metal tolerant strain Lysinibacillus sphaericus CBAM5.</title>
        <authorList>
            <person name="Pena-Montenegro T.D."/>
            <person name="Lozano L."/>
            <person name="Dussan J."/>
        </authorList>
    </citation>
    <scope>NUCLEOTIDE SEQUENCE [LARGE SCALE GENOMIC DNA]</scope>
    <source>
        <strain evidence="2">CBAM5</strain>
    </source>
</reference>
<organism evidence="2 3">
    <name type="scientific">Lysinibacillus sphaericus CBAM5</name>
    <dbReference type="NCBI Taxonomy" id="1400869"/>
    <lineage>
        <taxon>Bacteria</taxon>
        <taxon>Bacillati</taxon>
        <taxon>Bacillota</taxon>
        <taxon>Bacilli</taxon>
        <taxon>Bacillales</taxon>
        <taxon>Bacillaceae</taxon>
        <taxon>Lysinibacillus</taxon>
    </lineage>
</organism>
<feature type="region of interest" description="Disordered" evidence="1">
    <location>
        <begin position="1"/>
        <end position="44"/>
    </location>
</feature>
<evidence type="ECO:0000313" key="2">
    <source>
        <dbReference type="EMBL" id="EWH30302.1"/>
    </source>
</evidence>
<evidence type="ECO:0000256" key="1">
    <source>
        <dbReference type="SAM" id="MobiDB-lite"/>
    </source>
</evidence>
<dbReference type="Proteomes" id="UP000023555">
    <property type="component" value="Unassembled WGS sequence"/>
</dbReference>
<evidence type="ECO:0000313" key="3">
    <source>
        <dbReference type="Proteomes" id="UP000023555"/>
    </source>
</evidence>
<accession>W7REK0</accession>
<protein>
    <submittedName>
        <fullName evidence="2">Uncharacterized protein</fullName>
    </submittedName>
</protein>
<name>W7REK0_LYSSH</name>
<dbReference type="RefSeq" id="WP_290367199.1">
    <property type="nucleotide sequence ID" value="NZ_KK037211.1"/>
</dbReference>
<sequence length="44" mass="5023">MKSDGVMDTHEEGAGGEAKMRESQRVTDRVRKVTDRTEKVTDRE</sequence>